<evidence type="ECO:0000256" key="4">
    <source>
        <dbReference type="ARBA" id="ARBA00022679"/>
    </source>
</evidence>
<keyword evidence="7" id="KW-0460">Magnesium</keyword>
<dbReference type="Gene3D" id="3.90.550.10">
    <property type="entry name" value="Spore Coat Polysaccharide Biosynthesis Protein SpsA, Chain A"/>
    <property type="match status" value="1"/>
</dbReference>
<dbReference type="GO" id="GO:0046872">
    <property type="term" value="F:metal ion binding"/>
    <property type="evidence" value="ECO:0007669"/>
    <property type="project" value="UniProtKB-KW"/>
</dbReference>
<name>X1V6S0_9ZZZZ</name>
<evidence type="ECO:0000313" key="10">
    <source>
        <dbReference type="EMBL" id="GAJ00520.1"/>
    </source>
</evidence>
<dbReference type="AlphaFoldDB" id="X1V6S0"/>
<proteinExistence type="inferred from homology"/>
<evidence type="ECO:0000256" key="8">
    <source>
        <dbReference type="ARBA" id="ARBA00049336"/>
    </source>
</evidence>
<sequence>LEITDVNNEYLKRGALEVKLLGRGYAWLDTGTYDSLIDASVFMKTIEERQGLKIGCIEEIAYRMGYIDEGQLKNLAQKISTSYGKYLLGISGEDRHITREQ</sequence>
<gene>
    <name evidence="10" type="ORF">S12H4_35681</name>
</gene>
<dbReference type="GO" id="GO:0008879">
    <property type="term" value="F:glucose-1-phosphate thymidylyltransferase activity"/>
    <property type="evidence" value="ECO:0007669"/>
    <property type="project" value="UniProtKB-EC"/>
</dbReference>
<evidence type="ECO:0000256" key="3">
    <source>
        <dbReference type="ARBA" id="ARBA00012461"/>
    </source>
</evidence>
<comment type="cofactor">
    <cofactor evidence="1">
        <name>Mg(2+)</name>
        <dbReference type="ChEBI" id="CHEBI:18420"/>
    </cofactor>
</comment>
<dbReference type="InterPro" id="IPR005907">
    <property type="entry name" value="G1P_thy_trans_s"/>
</dbReference>
<dbReference type="EMBL" id="BARW01021208">
    <property type="protein sequence ID" value="GAJ00520.1"/>
    <property type="molecule type" value="Genomic_DNA"/>
</dbReference>
<dbReference type="EC" id="2.7.7.24" evidence="3"/>
<feature type="non-terminal residue" evidence="10">
    <location>
        <position position="1"/>
    </location>
</feature>
<comment type="catalytic activity">
    <reaction evidence="8">
        <text>dTTP + alpha-D-glucose 1-phosphate + H(+) = dTDP-alpha-D-glucose + diphosphate</text>
        <dbReference type="Rhea" id="RHEA:15225"/>
        <dbReference type="ChEBI" id="CHEBI:15378"/>
        <dbReference type="ChEBI" id="CHEBI:33019"/>
        <dbReference type="ChEBI" id="CHEBI:37568"/>
        <dbReference type="ChEBI" id="CHEBI:57477"/>
        <dbReference type="ChEBI" id="CHEBI:58601"/>
        <dbReference type="EC" id="2.7.7.24"/>
    </reaction>
</comment>
<comment type="caution">
    <text evidence="10">The sequence shown here is derived from an EMBL/GenBank/DDBJ whole genome shotgun (WGS) entry which is preliminary data.</text>
</comment>
<keyword evidence="6" id="KW-0479">Metal-binding</keyword>
<protein>
    <recommendedName>
        <fullName evidence="3">glucose-1-phosphate thymidylyltransferase</fullName>
        <ecNumber evidence="3">2.7.7.24</ecNumber>
    </recommendedName>
</protein>
<accession>X1V6S0</accession>
<evidence type="ECO:0000256" key="6">
    <source>
        <dbReference type="ARBA" id="ARBA00022723"/>
    </source>
</evidence>
<evidence type="ECO:0000259" key="9">
    <source>
        <dbReference type="Pfam" id="PF00483"/>
    </source>
</evidence>
<dbReference type="Pfam" id="PF00483">
    <property type="entry name" value="NTP_transferase"/>
    <property type="match status" value="1"/>
</dbReference>
<organism evidence="10">
    <name type="scientific">marine sediment metagenome</name>
    <dbReference type="NCBI Taxonomy" id="412755"/>
    <lineage>
        <taxon>unclassified sequences</taxon>
        <taxon>metagenomes</taxon>
        <taxon>ecological metagenomes</taxon>
    </lineage>
</organism>
<evidence type="ECO:0000256" key="1">
    <source>
        <dbReference type="ARBA" id="ARBA00001946"/>
    </source>
</evidence>
<keyword evidence="5" id="KW-0548">Nucleotidyltransferase</keyword>
<evidence type="ECO:0000256" key="7">
    <source>
        <dbReference type="ARBA" id="ARBA00022842"/>
    </source>
</evidence>
<dbReference type="InterPro" id="IPR029044">
    <property type="entry name" value="Nucleotide-diphossugar_trans"/>
</dbReference>
<evidence type="ECO:0000256" key="5">
    <source>
        <dbReference type="ARBA" id="ARBA00022695"/>
    </source>
</evidence>
<keyword evidence="4" id="KW-0808">Transferase</keyword>
<dbReference type="PANTHER" id="PTHR43532:SF1">
    <property type="entry name" value="GLUCOSE-1-PHOSPHATE THYMIDYLYLTRANSFERASE 1"/>
    <property type="match status" value="1"/>
</dbReference>
<dbReference type="PANTHER" id="PTHR43532">
    <property type="entry name" value="GLUCOSE-1-PHOSPHATE THYMIDYLYLTRANSFERASE"/>
    <property type="match status" value="1"/>
</dbReference>
<evidence type="ECO:0000256" key="2">
    <source>
        <dbReference type="ARBA" id="ARBA00010480"/>
    </source>
</evidence>
<comment type="similarity">
    <text evidence="2">Belongs to the glucose-1-phosphate thymidylyltransferase family.</text>
</comment>
<dbReference type="InterPro" id="IPR005835">
    <property type="entry name" value="NTP_transferase_dom"/>
</dbReference>
<dbReference type="SUPFAM" id="SSF53448">
    <property type="entry name" value="Nucleotide-diphospho-sugar transferases"/>
    <property type="match status" value="1"/>
</dbReference>
<feature type="domain" description="Nucleotidyl transferase" evidence="9">
    <location>
        <begin position="2"/>
        <end position="43"/>
    </location>
</feature>
<reference evidence="10" key="1">
    <citation type="journal article" date="2014" name="Front. Microbiol.">
        <title>High frequency of phylogenetically diverse reductive dehalogenase-homologous genes in deep subseafloor sedimentary metagenomes.</title>
        <authorList>
            <person name="Kawai M."/>
            <person name="Futagami T."/>
            <person name="Toyoda A."/>
            <person name="Takaki Y."/>
            <person name="Nishi S."/>
            <person name="Hori S."/>
            <person name="Arai W."/>
            <person name="Tsubouchi T."/>
            <person name="Morono Y."/>
            <person name="Uchiyama I."/>
            <person name="Ito T."/>
            <person name="Fujiyama A."/>
            <person name="Inagaki F."/>
            <person name="Takami H."/>
        </authorList>
    </citation>
    <scope>NUCLEOTIDE SEQUENCE</scope>
    <source>
        <strain evidence="10">Expedition CK06-06</strain>
    </source>
</reference>